<comment type="similarity">
    <text evidence="3">Belongs to the N(4)/N(6)-methyltransferase family.</text>
</comment>
<dbReference type="InterPro" id="IPR002941">
    <property type="entry name" value="DNA_methylase_N4/N6"/>
</dbReference>
<dbReference type="InterPro" id="IPR029063">
    <property type="entry name" value="SAM-dependent_MTases_sf"/>
</dbReference>
<dbReference type="InterPro" id="IPR001091">
    <property type="entry name" value="RM_Methyltransferase"/>
</dbReference>
<gene>
    <name evidence="5" type="ORF">A2935_00035</name>
</gene>
<proteinExistence type="inferred from homology"/>
<organism evidence="5 6">
    <name type="scientific">Candidatus Wolfebacteria bacterium RIFCSPLOWO2_01_FULL_47_17b</name>
    <dbReference type="NCBI Taxonomy" id="1802558"/>
    <lineage>
        <taxon>Bacteria</taxon>
        <taxon>Candidatus Wolfeibacteriota</taxon>
    </lineage>
</organism>
<keyword evidence="2" id="KW-0808">Transferase</keyword>
<accession>A0A1F8DWX6</accession>
<protein>
    <recommendedName>
        <fullName evidence="3">Methyltransferase</fullName>
        <ecNumber evidence="3">2.1.1.-</ecNumber>
    </recommendedName>
</protein>
<dbReference type="GO" id="GO:0032259">
    <property type="term" value="P:methylation"/>
    <property type="evidence" value="ECO:0007669"/>
    <property type="project" value="UniProtKB-KW"/>
</dbReference>
<evidence type="ECO:0000259" key="4">
    <source>
        <dbReference type="Pfam" id="PF01555"/>
    </source>
</evidence>
<evidence type="ECO:0000256" key="2">
    <source>
        <dbReference type="ARBA" id="ARBA00022679"/>
    </source>
</evidence>
<name>A0A1F8DWX6_9BACT</name>
<feature type="domain" description="DNA methylase N-4/N-6" evidence="4">
    <location>
        <begin position="12"/>
        <end position="227"/>
    </location>
</feature>
<dbReference type="EMBL" id="MGIS01000021">
    <property type="protein sequence ID" value="OGM92559.1"/>
    <property type="molecule type" value="Genomic_DNA"/>
</dbReference>
<dbReference type="GO" id="GO:0003677">
    <property type="term" value="F:DNA binding"/>
    <property type="evidence" value="ECO:0007669"/>
    <property type="project" value="InterPro"/>
</dbReference>
<dbReference type="PRINTS" id="PR00508">
    <property type="entry name" value="S21N4MTFRASE"/>
</dbReference>
<dbReference type="SUPFAM" id="SSF53335">
    <property type="entry name" value="S-adenosyl-L-methionine-dependent methyltransferases"/>
    <property type="match status" value="1"/>
</dbReference>
<evidence type="ECO:0000313" key="6">
    <source>
        <dbReference type="Proteomes" id="UP000177011"/>
    </source>
</evidence>
<comment type="caution">
    <text evidence="5">The sequence shown here is derived from an EMBL/GenBank/DDBJ whole genome shotgun (WGS) entry which is preliminary data.</text>
</comment>
<evidence type="ECO:0000313" key="5">
    <source>
        <dbReference type="EMBL" id="OGM92559.1"/>
    </source>
</evidence>
<evidence type="ECO:0000256" key="3">
    <source>
        <dbReference type="RuleBase" id="RU362026"/>
    </source>
</evidence>
<dbReference type="GO" id="GO:0008170">
    <property type="term" value="F:N-methyltransferase activity"/>
    <property type="evidence" value="ECO:0007669"/>
    <property type="project" value="InterPro"/>
</dbReference>
<evidence type="ECO:0000256" key="1">
    <source>
        <dbReference type="ARBA" id="ARBA00022603"/>
    </source>
</evidence>
<dbReference type="AlphaFoldDB" id="A0A1F8DWX6"/>
<sequence length="255" mass="29870">MHVLKDLPDNSVDMIFGDPDYNVGIRYGENNYTKKFEDYINWYIELTKESMRVLKNDGNLFMMNYPQQNAHLRVKYLDLYFPNIHEYVWVYNTNVGHTPKRFTTAHRSILHARKNGDNRFFKDDVALPYKNPTDKRIQQNLANGSKGRMPYSWFEFNLVKNVSKEKTYHACQIPQKLTEMLIKASTKPKDIVFTLFGGSGAEIDVCKNLNRQFISAEIDKKYCDIINDRLIKGRIDQQYRLGPRGKKIMGLSSAY</sequence>
<reference evidence="5 6" key="1">
    <citation type="journal article" date="2016" name="Nat. Commun.">
        <title>Thousands of microbial genomes shed light on interconnected biogeochemical processes in an aquifer system.</title>
        <authorList>
            <person name="Anantharaman K."/>
            <person name="Brown C.T."/>
            <person name="Hug L.A."/>
            <person name="Sharon I."/>
            <person name="Castelle C.J."/>
            <person name="Probst A.J."/>
            <person name="Thomas B.C."/>
            <person name="Singh A."/>
            <person name="Wilkins M.J."/>
            <person name="Karaoz U."/>
            <person name="Brodie E.L."/>
            <person name="Williams K.H."/>
            <person name="Hubbard S.S."/>
            <person name="Banfield J.F."/>
        </authorList>
    </citation>
    <scope>NUCLEOTIDE SEQUENCE [LARGE SCALE GENOMIC DNA]</scope>
</reference>
<dbReference type="Gene3D" id="3.40.50.150">
    <property type="entry name" value="Vaccinia Virus protein VP39"/>
    <property type="match status" value="1"/>
</dbReference>
<dbReference type="Proteomes" id="UP000177011">
    <property type="component" value="Unassembled WGS sequence"/>
</dbReference>
<keyword evidence="1 5" id="KW-0489">Methyltransferase</keyword>
<dbReference type="EC" id="2.1.1.-" evidence="3"/>
<dbReference type="Pfam" id="PF01555">
    <property type="entry name" value="N6_N4_Mtase"/>
    <property type="match status" value="1"/>
</dbReference>